<dbReference type="SUPFAM" id="SSF56214">
    <property type="entry name" value="4'-phosphopantetheinyl transferase"/>
    <property type="match status" value="2"/>
</dbReference>
<evidence type="ECO:0000256" key="1">
    <source>
        <dbReference type="ARBA" id="ARBA00010990"/>
    </source>
</evidence>
<gene>
    <name evidence="4" type="ORF">RM844_13795</name>
</gene>
<evidence type="ECO:0000313" key="5">
    <source>
        <dbReference type="Proteomes" id="UP001183410"/>
    </source>
</evidence>
<dbReference type="Proteomes" id="UP001183410">
    <property type="component" value="Unassembled WGS sequence"/>
</dbReference>
<dbReference type="InterPro" id="IPR050559">
    <property type="entry name" value="P-Pant_transferase_sf"/>
</dbReference>
<dbReference type="GO" id="GO:0016740">
    <property type="term" value="F:transferase activity"/>
    <property type="evidence" value="ECO:0007669"/>
    <property type="project" value="UniProtKB-KW"/>
</dbReference>
<dbReference type="InterPro" id="IPR037143">
    <property type="entry name" value="4-PPantetheinyl_Trfase_dom_sf"/>
</dbReference>
<dbReference type="InterPro" id="IPR008278">
    <property type="entry name" value="4-PPantetheinyl_Trfase_dom"/>
</dbReference>
<dbReference type="PANTHER" id="PTHR12215:SF10">
    <property type="entry name" value="L-AMINOADIPATE-SEMIALDEHYDE DEHYDROGENASE-PHOSPHOPANTETHEINYL TRANSFERASE"/>
    <property type="match status" value="1"/>
</dbReference>
<name>A0ABU2JQV0_9ACTN</name>
<evidence type="ECO:0000259" key="3">
    <source>
        <dbReference type="Pfam" id="PF01648"/>
    </source>
</evidence>
<organism evidence="4 5">
    <name type="scientific">Streptomyces chisholmiae</name>
    <dbReference type="NCBI Taxonomy" id="3075540"/>
    <lineage>
        <taxon>Bacteria</taxon>
        <taxon>Bacillati</taxon>
        <taxon>Actinomycetota</taxon>
        <taxon>Actinomycetes</taxon>
        <taxon>Kitasatosporales</taxon>
        <taxon>Streptomycetaceae</taxon>
        <taxon>Streptomyces</taxon>
    </lineage>
</organism>
<dbReference type="Pfam" id="PF01648">
    <property type="entry name" value="ACPS"/>
    <property type="match status" value="1"/>
</dbReference>
<accession>A0ABU2JQV0</accession>
<proteinExistence type="inferred from homology"/>
<comment type="similarity">
    <text evidence="1">Belongs to the P-Pant transferase superfamily. Gsp/Sfp/HetI/AcpT family.</text>
</comment>
<evidence type="ECO:0000256" key="2">
    <source>
        <dbReference type="ARBA" id="ARBA00022679"/>
    </source>
</evidence>
<feature type="domain" description="4'-phosphopantetheinyl transferase" evidence="3">
    <location>
        <begin position="112"/>
        <end position="176"/>
    </location>
</feature>
<dbReference type="Gene3D" id="3.90.470.20">
    <property type="entry name" value="4'-phosphopantetheinyl transferase domain"/>
    <property type="match status" value="1"/>
</dbReference>
<evidence type="ECO:0000313" key="4">
    <source>
        <dbReference type="EMBL" id="MDT0267359.1"/>
    </source>
</evidence>
<sequence>MIPPPGECHLWLVPVRPRAGWLPLLDPAERARAERLAGTPAAAELVTSRAAQRLIGARYLGGPPAAVRTDRSCTHCGARGHGPPRFVGRPDLVHSVAHAGGWLLVAVTGGAPVGVDLEAPGAARDPVGLARASLTPDERRRCAELPAAERPGWLLSAWTRKEAAMKLTGLGLRAAPRLVDVAGPRAVADGVPGWPAGPVLLRDLPLPDGCVGALATTRPVTRLRWRSLPAAVEAAPVPAGMPDGAADLGVGVSAGPRG</sequence>
<dbReference type="PANTHER" id="PTHR12215">
    <property type="entry name" value="PHOSPHOPANTETHEINE TRANSFERASE"/>
    <property type="match status" value="1"/>
</dbReference>
<protein>
    <submittedName>
        <fullName evidence="4">4'-phosphopantetheinyl transferase superfamily protein</fullName>
    </submittedName>
</protein>
<comment type="caution">
    <text evidence="4">The sequence shown here is derived from an EMBL/GenBank/DDBJ whole genome shotgun (WGS) entry which is preliminary data.</text>
</comment>
<dbReference type="EMBL" id="JAVREO010000007">
    <property type="protein sequence ID" value="MDT0267359.1"/>
    <property type="molecule type" value="Genomic_DNA"/>
</dbReference>
<keyword evidence="5" id="KW-1185">Reference proteome</keyword>
<dbReference type="RefSeq" id="WP_311667421.1">
    <property type="nucleotide sequence ID" value="NZ_JAVREO010000007.1"/>
</dbReference>
<keyword evidence="2 4" id="KW-0808">Transferase</keyword>
<reference evidence="5" key="1">
    <citation type="submission" date="2023-07" db="EMBL/GenBank/DDBJ databases">
        <title>30 novel species of actinomycetes from the DSMZ collection.</title>
        <authorList>
            <person name="Nouioui I."/>
        </authorList>
    </citation>
    <scope>NUCLEOTIDE SEQUENCE [LARGE SCALE GENOMIC DNA]</scope>
    <source>
        <strain evidence="5">DSM 44915</strain>
    </source>
</reference>